<dbReference type="PANTHER" id="PTHR43734">
    <property type="entry name" value="PHYTOENE DESATURASE"/>
    <property type="match status" value="1"/>
</dbReference>
<comment type="similarity">
    <text evidence="4">Belongs to the carotenoid/retinoid oxidoreductase family. CrtN subfamily.</text>
</comment>
<dbReference type="AlphaFoldDB" id="A0A0J6CZF9"/>
<comment type="caution">
    <text evidence="7">The sequence shown here is derived from an EMBL/GenBank/DDBJ whole genome shotgun (WGS) entry which is preliminary data.</text>
</comment>
<dbReference type="PATRIC" id="fig|157733.3.peg.3057"/>
<dbReference type="PRINTS" id="PR00419">
    <property type="entry name" value="ADXRDTASE"/>
</dbReference>
<keyword evidence="2 5" id="KW-0125">Carotenoid biosynthesis</keyword>
<dbReference type="Gene3D" id="3.50.50.60">
    <property type="entry name" value="FAD/NAD(P)-binding domain"/>
    <property type="match status" value="2"/>
</dbReference>
<gene>
    <name evidence="7" type="ORF">AB986_04135</name>
</gene>
<feature type="domain" description="Amine oxidase" evidence="6">
    <location>
        <begin position="15"/>
        <end position="486"/>
    </location>
</feature>
<dbReference type="RefSeq" id="WP_048309611.1">
    <property type="nucleotide sequence ID" value="NZ_CP119526.1"/>
</dbReference>
<dbReference type="GO" id="GO:0016117">
    <property type="term" value="P:carotenoid biosynthetic process"/>
    <property type="evidence" value="ECO:0007669"/>
    <property type="project" value="UniProtKB-KW"/>
</dbReference>
<dbReference type="OrthoDB" id="9814556at2"/>
<evidence type="ECO:0000256" key="3">
    <source>
        <dbReference type="ARBA" id="ARBA00023002"/>
    </source>
</evidence>
<dbReference type="GO" id="GO:0016627">
    <property type="term" value="F:oxidoreductase activity, acting on the CH-CH group of donors"/>
    <property type="evidence" value="ECO:0007669"/>
    <property type="project" value="UniProtKB-ARBA"/>
</dbReference>
<keyword evidence="3 5" id="KW-0560">Oxidoreductase</keyword>
<dbReference type="Pfam" id="PF01593">
    <property type="entry name" value="Amino_oxidase"/>
    <property type="match status" value="1"/>
</dbReference>
<comment type="pathway">
    <text evidence="1 5">Carotenoid biosynthesis.</text>
</comment>
<dbReference type="PROSITE" id="PS00982">
    <property type="entry name" value="PHYTOENE_DH"/>
    <property type="match status" value="1"/>
</dbReference>
<evidence type="ECO:0000313" key="7">
    <source>
        <dbReference type="EMBL" id="KMM38495.1"/>
    </source>
</evidence>
<dbReference type="InterPro" id="IPR036188">
    <property type="entry name" value="FAD/NAD-bd_sf"/>
</dbReference>
<sequence>MTTTKRIIVIGAGPGGLTAAMLLASKGYSVTVYEKQPFVGGRTSGFERNGYKFDRGPTFLNMPHILEEMFEEAGRNVHDYLDLVEIDPMYELKFDDVSFYPTRDQDEMVTRIEKTFPGDGEGYRRFMKEEKEKFEALMPILQNKHDSLLDYGRWRFVKALPKLTVTESVYKRLASYFDDERLRLSFTFQAKYLGMSPWECPGAFTILSYMEHAYGIFHPIGGLNQIPEAMARVIKEEGGEVHTGRGVKQLLLDGKTVVGVELEDGSKDYADEVIINADFAHAVNHLIPSGAVKKYTPEKMERKKYSCSAFMLYLGVDKTYDLSHHSIVFSSDYKKNVEELTKQKMLSGDPSIYIQNASVTDKTLAPEGKSALYILAPVPNNFSLIDWEKHKDDFRRLVLDQIKRRTEFKDLEEHIEVEEMYTPTDWEMDMNVYKGATFNLAHNLPQMMYFRPPNQFKELNNCWLVGGGTHPGSGLPTIMESARITSRMLHEQPSLMGTEA</sequence>
<keyword evidence="8" id="KW-1185">Reference proteome</keyword>
<dbReference type="InterPro" id="IPR014105">
    <property type="entry name" value="Carotenoid/retinoid_OxRdtase"/>
</dbReference>
<evidence type="ECO:0000256" key="1">
    <source>
        <dbReference type="ARBA" id="ARBA00004829"/>
    </source>
</evidence>
<evidence type="ECO:0000256" key="4">
    <source>
        <dbReference type="ARBA" id="ARBA00038322"/>
    </source>
</evidence>
<accession>A0A0J6CZF9</accession>
<proteinExistence type="inferred from homology"/>
<reference evidence="7" key="1">
    <citation type="submission" date="2015-06" db="EMBL/GenBank/DDBJ databases">
        <authorList>
            <person name="Liu B."/>
            <person name="Wang J."/>
            <person name="Zhu Y."/>
            <person name="Liu G."/>
            <person name="Chen Q."/>
            <person name="Zheng C."/>
            <person name="Che J."/>
            <person name="Ge C."/>
            <person name="Shi H."/>
            <person name="Pan Z."/>
            <person name="Liu X."/>
        </authorList>
    </citation>
    <scope>NUCLEOTIDE SEQUENCE [LARGE SCALE GENOMIC DNA]</scope>
    <source>
        <strain evidence="7">DSM 16346</strain>
    </source>
</reference>
<dbReference type="Proteomes" id="UP000035996">
    <property type="component" value="Unassembled WGS sequence"/>
</dbReference>
<dbReference type="SUPFAM" id="SSF51905">
    <property type="entry name" value="FAD/NAD(P)-binding domain"/>
    <property type="match status" value="1"/>
</dbReference>
<evidence type="ECO:0000259" key="6">
    <source>
        <dbReference type="Pfam" id="PF01593"/>
    </source>
</evidence>
<dbReference type="STRING" id="157733.AB986_04135"/>
<dbReference type="NCBIfam" id="TIGR02734">
    <property type="entry name" value="crtI_fam"/>
    <property type="match status" value="1"/>
</dbReference>
<protein>
    <submittedName>
        <fullName evidence="7">Phytoene desaturase</fullName>
    </submittedName>
</protein>
<dbReference type="PANTHER" id="PTHR43734:SF1">
    <property type="entry name" value="PHYTOENE DESATURASE"/>
    <property type="match status" value="1"/>
</dbReference>
<organism evidence="7 8">
    <name type="scientific">Guptibacillus hwajinpoensis</name>
    <dbReference type="NCBI Taxonomy" id="208199"/>
    <lineage>
        <taxon>Bacteria</taxon>
        <taxon>Bacillati</taxon>
        <taxon>Bacillota</taxon>
        <taxon>Bacilli</taxon>
        <taxon>Bacillales</taxon>
        <taxon>Guptibacillaceae</taxon>
        <taxon>Guptibacillus</taxon>
    </lineage>
</organism>
<evidence type="ECO:0000256" key="5">
    <source>
        <dbReference type="RuleBase" id="RU362075"/>
    </source>
</evidence>
<name>A0A0J6CZF9_9BACL</name>
<dbReference type="InterPro" id="IPR002937">
    <property type="entry name" value="Amino_oxidase"/>
</dbReference>
<evidence type="ECO:0000313" key="8">
    <source>
        <dbReference type="Proteomes" id="UP000035996"/>
    </source>
</evidence>
<dbReference type="EMBL" id="LELK01000001">
    <property type="protein sequence ID" value="KMM38495.1"/>
    <property type="molecule type" value="Genomic_DNA"/>
</dbReference>
<evidence type="ECO:0000256" key="2">
    <source>
        <dbReference type="ARBA" id="ARBA00022746"/>
    </source>
</evidence>
<dbReference type="InterPro" id="IPR008150">
    <property type="entry name" value="Phytoene_DH_bac_CS"/>
</dbReference>